<feature type="transmembrane region" description="Helical" evidence="1">
    <location>
        <begin position="1051"/>
        <end position="1078"/>
    </location>
</feature>
<gene>
    <name evidence="2" type="ORF">SAMN05421753_115125</name>
</gene>
<keyword evidence="1" id="KW-0812">Transmembrane</keyword>
<proteinExistence type="predicted"/>
<dbReference type="AlphaFoldDB" id="A0A1I3NLL0"/>
<feature type="transmembrane region" description="Helical" evidence="1">
    <location>
        <begin position="599"/>
        <end position="620"/>
    </location>
</feature>
<dbReference type="Pfam" id="PF00873">
    <property type="entry name" value="ACR_tran"/>
    <property type="match status" value="3"/>
</dbReference>
<dbReference type="PRINTS" id="PR00702">
    <property type="entry name" value="ACRIFLAVINRP"/>
</dbReference>
<dbReference type="Gene3D" id="3.30.70.1440">
    <property type="entry name" value="Multidrug efflux transporter AcrB pore domain"/>
    <property type="match status" value="2"/>
</dbReference>
<evidence type="ECO:0000313" key="3">
    <source>
        <dbReference type="Proteomes" id="UP000199518"/>
    </source>
</evidence>
<feature type="transmembrane region" description="Helical" evidence="1">
    <location>
        <begin position="1099"/>
        <end position="1119"/>
    </location>
</feature>
<feature type="transmembrane region" description="Helical" evidence="1">
    <location>
        <begin position="439"/>
        <end position="458"/>
    </location>
</feature>
<dbReference type="GO" id="GO:0042910">
    <property type="term" value="F:xenobiotic transmembrane transporter activity"/>
    <property type="evidence" value="ECO:0007669"/>
    <property type="project" value="TreeGrafter"/>
</dbReference>
<dbReference type="RefSeq" id="WP_092053529.1">
    <property type="nucleotide sequence ID" value="NZ_FOQD01000015.1"/>
</dbReference>
<dbReference type="Gene3D" id="3.30.2090.10">
    <property type="entry name" value="Multidrug efflux transporter AcrB TolC docking domain, DN and DC subdomains"/>
    <property type="match status" value="2"/>
</dbReference>
<feature type="transmembrane region" description="Helical" evidence="1">
    <location>
        <begin position="413"/>
        <end position="432"/>
    </location>
</feature>
<keyword evidence="1" id="KW-1133">Transmembrane helix</keyword>
<dbReference type="Gene3D" id="3.30.70.1320">
    <property type="entry name" value="Multidrug efflux transporter AcrB pore domain like"/>
    <property type="match status" value="2"/>
</dbReference>
<dbReference type="PANTHER" id="PTHR32063:SF12">
    <property type="entry name" value="CATION EFFLUX SYSTEM PROTEIN"/>
    <property type="match status" value="1"/>
</dbReference>
<dbReference type="InterPro" id="IPR001036">
    <property type="entry name" value="Acrflvin-R"/>
</dbReference>
<dbReference type="InterPro" id="IPR027463">
    <property type="entry name" value="AcrB_DN_DC_subdom"/>
</dbReference>
<evidence type="ECO:0000313" key="2">
    <source>
        <dbReference type="EMBL" id="SFJ09666.1"/>
    </source>
</evidence>
<dbReference type="OrthoDB" id="219750at2"/>
<dbReference type="Gene3D" id="3.30.70.1430">
    <property type="entry name" value="Multidrug efflux transporter AcrB pore domain"/>
    <property type="match status" value="2"/>
</dbReference>
<feature type="transmembrane region" description="Helical" evidence="1">
    <location>
        <begin position="1131"/>
        <end position="1153"/>
    </location>
</feature>
<feature type="transmembrane region" description="Helical" evidence="1">
    <location>
        <begin position="548"/>
        <end position="571"/>
    </location>
</feature>
<name>A0A1I3NLL0_9PLAN</name>
<dbReference type="SUPFAM" id="SSF82693">
    <property type="entry name" value="Multidrug efflux transporter AcrB pore domain, PN1, PN2, PC1 and PC2 subdomains"/>
    <property type="match status" value="2"/>
</dbReference>
<evidence type="ECO:0000256" key="1">
    <source>
        <dbReference type="SAM" id="Phobius"/>
    </source>
</evidence>
<sequence>MIRKLLDWAVANPLLVMLATIGLTIGGAYAFTHVNIEAYPDPTPPIIDVVAQYPGASAGQVERQVTIPLEVALAGMPGLDTTRSQSLFGLAQIRNQFTYETDYWVARQEVLNRLASMKLPEGVEASISPASPIGEVLRFTLENPIDPATGKPVYTLNDLQAVEDFLVERELRRVPGVAGVSGIGGSVKRYEIQPDPDRLRHYGVTLKHLEDVLEQANANGSGDNLVQGEQTNVVRSLGLFGMGHDPQQLVLGIKDPVEAAKVLRAEEAKRCLELRQVVVSTINNIPVRVDQLVDGGPMLNADGTARVDDETLVAHGVVVGSKTRLGLASISTPATSPDGKPLLNAEGKPIWEDEEDVVQGIVLLYKGEKSLPALKGVLAKIDNLHESGKLLPGVRIVPYYDRTTLIDRTTVTVHENLLVGMALVTAILLMFLGNVRAAVIAAINIPLALLFAFGVLYARGKSANLLSIGAVDFGIIVDSTVIIVESIYRRLSHGEDAHLPLNQRIANAAGSVQRSLVFATGVMVCALLPLFTMTGPEGQIFGPMADTYAFALFGALMLSILVSPVLCMLFLRNVKAKPDSRFVRTIEGFYRTQLRGLLAVRWFVLTGFVVAVFFTGLVAAHMGREFMPELEEGGLLVRGTFPVNVSFDEVVGRAKQFRKLIQTFPEIRVIPTTVGRPNDGMDTGGYYLLQANLPLRAQDEWPVDPQRGRIRTKAELIDDISHCLGENFPGIPWDFSQIIRDNVLEALSGVKGENSIKIYGPDLDTLETTGMAVRDALNNVPGVANASVYRNQGQSNLEFPVDRQKCARWNVSAADVQAVIQSAVGGKAVTEMIEGEKTFDVTIRWPERLRADEQALLNIPVPVGNSTRPDMRLAMAETPFSGASVGLSPTGTVMDLPSATGSRFNAAPLSVEVPTRRLSDLVTPRNEKDEPDEHGSFVRPGASTIYREQGERFIAIKFEVRGRDLASGVADARTKVEPLIRAPYRAEWSGEFQQMEAAEQRLAHMFCLSMILIGIMLYLAFRSFLDAGVVLANVVAMGIGGVWALKFAGLYFNISAAVGFISILGVAVMNGLLMVSAYNGLRSKGVGLKESVLEGTGKLVRPILMTALAAMLGLLPAALSTAMGSECQKPLAVVVVGGMISTILCLNLVPVLYSFYGKRTPPAGAGEMGH</sequence>
<keyword evidence="1" id="KW-0472">Membrane</keyword>
<reference evidence="3" key="1">
    <citation type="submission" date="2016-10" db="EMBL/GenBank/DDBJ databases">
        <authorList>
            <person name="Varghese N."/>
            <person name="Submissions S."/>
        </authorList>
    </citation>
    <scope>NUCLEOTIDE SEQUENCE [LARGE SCALE GENOMIC DNA]</scope>
    <source>
        <strain evidence="3">DSM 26348</strain>
    </source>
</reference>
<dbReference type="Gene3D" id="1.20.1640.10">
    <property type="entry name" value="Multidrug efflux transporter AcrB transmembrane domain"/>
    <property type="match status" value="4"/>
</dbReference>
<feature type="transmembrane region" description="Helical" evidence="1">
    <location>
        <begin position="1028"/>
        <end position="1045"/>
    </location>
</feature>
<dbReference type="Proteomes" id="UP000199518">
    <property type="component" value="Unassembled WGS sequence"/>
</dbReference>
<dbReference type="PANTHER" id="PTHR32063">
    <property type="match status" value="1"/>
</dbReference>
<accession>A0A1I3NLL0</accession>
<keyword evidence="3" id="KW-1185">Reference proteome</keyword>
<dbReference type="EMBL" id="FOQD01000015">
    <property type="protein sequence ID" value="SFJ09666.1"/>
    <property type="molecule type" value="Genomic_DNA"/>
</dbReference>
<feature type="transmembrane region" description="Helical" evidence="1">
    <location>
        <begin position="1002"/>
        <end position="1021"/>
    </location>
</feature>
<protein>
    <submittedName>
        <fullName evidence="2">Cobalt-zinc-cadmium resistance protein CzcA</fullName>
    </submittedName>
</protein>
<dbReference type="SUPFAM" id="SSF82866">
    <property type="entry name" value="Multidrug efflux transporter AcrB transmembrane domain"/>
    <property type="match status" value="2"/>
</dbReference>
<dbReference type="STRING" id="1576369.SAMN05421753_115125"/>
<dbReference type="GO" id="GO:0005886">
    <property type="term" value="C:plasma membrane"/>
    <property type="evidence" value="ECO:0007669"/>
    <property type="project" value="TreeGrafter"/>
</dbReference>
<organism evidence="2 3">
    <name type="scientific">Planctomicrobium piriforme</name>
    <dbReference type="NCBI Taxonomy" id="1576369"/>
    <lineage>
        <taxon>Bacteria</taxon>
        <taxon>Pseudomonadati</taxon>
        <taxon>Planctomycetota</taxon>
        <taxon>Planctomycetia</taxon>
        <taxon>Planctomycetales</taxon>
        <taxon>Planctomycetaceae</taxon>
        <taxon>Planctomicrobium</taxon>
    </lineage>
</organism>
<feature type="transmembrane region" description="Helical" evidence="1">
    <location>
        <begin position="516"/>
        <end position="536"/>
    </location>
</feature>
<dbReference type="SUPFAM" id="SSF82714">
    <property type="entry name" value="Multidrug efflux transporter AcrB TolC docking domain, DN and DC subdomains"/>
    <property type="match status" value="1"/>
</dbReference>